<proteinExistence type="predicted"/>
<evidence type="ECO:0000313" key="1">
    <source>
        <dbReference type="EMBL" id="QPH38121.1"/>
    </source>
</evidence>
<accession>A0A7U3SPJ0</accession>
<organism evidence="1 2">
    <name type="scientific">Pedobacter endophyticus</name>
    <dbReference type="NCBI Taxonomy" id="2789740"/>
    <lineage>
        <taxon>Bacteria</taxon>
        <taxon>Pseudomonadati</taxon>
        <taxon>Bacteroidota</taxon>
        <taxon>Sphingobacteriia</taxon>
        <taxon>Sphingobacteriales</taxon>
        <taxon>Sphingobacteriaceae</taxon>
        <taxon>Pedobacter</taxon>
    </lineage>
</organism>
<keyword evidence="2" id="KW-1185">Reference proteome</keyword>
<dbReference type="Gene3D" id="6.10.140.1840">
    <property type="match status" value="1"/>
</dbReference>
<reference evidence="1 2" key="1">
    <citation type="submission" date="2020-11" db="EMBL/GenBank/DDBJ databases">
        <title>Pedobacter endophytica, an endophytic bacteria isolated form Carex pumila.</title>
        <authorList>
            <person name="Peng Y."/>
            <person name="Jiang L."/>
            <person name="Lee J."/>
        </authorList>
    </citation>
    <scope>NUCLEOTIDE SEQUENCE [LARGE SCALE GENOMIC DNA]</scope>
    <source>
        <strain evidence="1 2">JBR3-12</strain>
    </source>
</reference>
<dbReference type="InterPro" id="IPR053747">
    <property type="entry name" value="Fluoresc_Recovery_Reg"/>
</dbReference>
<dbReference type="EMBL" id="CP064939">
    <property type="protein sequence ID" value="QPH38121.1"/>
    <property type="molecule type" value="Genomic_DNA"/>
</dbReference>
<name>A0A7U3SPJ0_9SPHI</name>
<gene>
    <name evidence="1" type="ORF">IZT61_13545</name>
</gene>
<dbReference type="KEGG" id="pex:IZT61_13545"/>
<evidence type="ECO:0000313" key="2">
    <source>
        <dbReference type="Proteomes" id="UP000594759"/>
    </source>
</evidence>
<dbReference type="Proteomes" id="UP000594759">
    <property type="component" value="Chromosome"/>
</dbReference>
<sequence>MDFTKSENKICRAIFEVALQREFARGMGDFAAILSKWQAEKPIDNRESYYSIFTAVKDFDKHIARRYDGMSNSDFYFILIGMLVDKVITEDDLNGFSDQRKAALLTVAKRRVEDN</sequence>
<protein>
    <submittedName>
        <fullName evidence="1">Uncharacterized protein</fullName>
    </submittedName>
</protein>
<dbReference type="RefSeq" id="WP_196097431.1">
    <property type="nucleotide sequence ID" value="NZ_CP064939.1"/>
</dbReference>
<dbReference type="AlphaFoldDB" id="A0A7U3SPJ0"/>